<evidence type="ECO:0000259" key="1">
    <source>
        <dbReference type="Pfam" id="PF02627"/>
    </source>
</evidence>
<dbReference type="InterPro" id="IPR029032">
    <property type="entry name" value="AhpD-like"/>
</dbReference>
<proteinExistence type="predicted"/>
<dbReference type="Gene3D" id="1.20.1290.10">
    <property type="entry name" value="AhpD-like"/>
    <property type="match status" value="1"/>
</dbReference>
<dbReference type="SUPFAM" id="SSF69118">
    <property type="entry name" value="AhpD-like"/>
    <property type="match status" value="1"/>
</dbReference>
<protein>
    <submittedName>
        <fullName evidence="2">4-carboxymuconolactone decarboxylase</fullName>
    </submittedName>
</protein>
<dbReference type="EMBL" id="LZMT01000034">
    <property type="protein sequence ID" value="OBX62539.1"/>
    <property type="molecule type" value="Genomic_DNA"/>
</dbReference>
<dbReference type="InterPro" id="IPR003779">
    <property type="entry name" value="CMD-like"/>
</dbReference>
<feature type="domain" description="Carboxymuconolactone decarboxylase-like" evidence="1">
    <location>
        <begin position="36"/>
        <end position="122"/>
    </location>
</feature>
<comment type="caution">
    <text evidence="2">The sequence shown here is derived from an EMBL/GenBank/DDBJ whole genome shotgun (WGS) entry which is preliminary data.</text>
</comment>
<organism evidence="2">
    <name type="scientific">Faucicola osloensis</name>
    <name type="common">Moraxella osloensis</name>
    <dbReference type="NCBI Taxonomy" id="34062"/>
    <lineage>
        <taxon>Bacteria</taxon>
        <taxon>Pseudomonadati</taxon>
        <taxon>Pseudomonadota</taxon>
        <taxon>Gammaproteobacteria</taxon>
        <taxon>Moraxellales</taxon>
        <taxon>Moraxellaceae</taxon>
        <taxon>Faucicola</taxon>
    </lineage>
</organism>
<reference evidence="2" key="1">
    <citation type="submission" date="2016-06" db="EMBL/GenBank/DDBJ databases">
        <title>Draft genome of Moraxella osloensis CCUG 67237.</title>
        <authorList>
            <person name="Salva-Serra F."/>
            <person name="Engstrom-Jakobsson H."/>
            <person name="Thorell K."/>
            <person name="Gonzales-Siles L."/>
            <person name="Karlsson R."/>
            <person name="Boulund F."/>
            <person name="Engstrand L."/>
            <person name="Kristiansson E."/>
            <person name="Moore E."/>
        </authorList>
    </citation>
    <scope>NUCLEOTIDE SEQUENCE [LARGE SCALE GENOMIC DNA]</scope>
    <source>
        <strain evidence="2">CCUG 67237</strain>
    </source>
</reference>
<dbReference type="AlphaFoldDB" id="A0AA91J9K2"/>
<dbReference type="GO" id="GO:0051920">
    <property type="term" value="F:peroxiredoxin activity"/>
    <property type="evidence" value="ECO:0007669"/>
    <property type="project" value="InterPro"/>
</dbReference>
<dbReference type="InterPro" id="IPR052512">
    <property type="entry name" value="4CMD/NDH-1_regulator"/>
</dbReference>
<dbReference type="PANTHER" id="PTHR33570:SF2">
    <property type="entry name" value="CARBOXYMUCONOLACTONE DECARBOXYLASE-LIKE DOMAIN-CONTAINING PROTEIN"/>
    <property type="match status" value="1"/>
</dbReference>
<dbReference type="Pfam" id="PF02627">
    <property type="entry name" value="CMD"/>
    <property type="match status" value="1"/>
</dbReference>
<sequence length="131" mass="14540">MSQQDYENGMTVRKQVMGEAHVERAMSQVTEFTAPLQDWINEHAWGSTWQRDDTDGKGIDRKTRSLVTIAFLIAQKSPTELKGHIRGAINNGASVAEIQEVLLHSLPYCGAPAAQEAYRAAVDVLTEMKLL</sequence>
<accession>A0AA91J9K2</accession>
<dbReference type="PANTHER" id="PTHR33570">
    <property type="entry name" value="4-CARBOXYMUCONOLACTONE DECARBOXYLASE FAMILY PROTEIN"/>
    <property type="match status" value="1"/>
</dbReference>
<gene>
    <name evidence="2" type="ORF">A9299_05005</name>
</gene>
<name>A0AA91J9K2_FAUOS</name>
<evidence type="ECO:0000313" key="2">
    <source>
        <dbReference type="EMBL" id="OBX62539.1"/>
    </source>
</evidence>